<feature type="coiled-coil region" evidence="1">
    <location>
        <begin position="247"/>
        <end position="302"/>
    </location>
</feature>
<keyword evidence="1" id="KW-0175">Coiled coil</keyword>
<name>A0AAV7L9N0_PLEWA</name>
<dbReference type="EMBL" id="JANPWB010000015">
    <property type="protein sequence ID" value="KAJ1087788.1"/>
    <property type="molecule type" value="Genomic_DNA"/>
</dbReference>
<comment type="caution">
    <text evidence="2">The sequence shown here is derived from an EMBL/GenBank/DDBJ whole genome shotgun (WGS) entry which is preliminary data.</text>
</comment>
<dbReference type="Proteomes" id="UP001066276">
    <property type="component" value="Chromosome 11"/>
</dbReference>
<feature type="coiled-coil region" evidence="1">
    <location>
        <begin position="45"/>
        <end position="199"/>
    </location>
</feature>
<accession>A0AAV7L9N0</accession>
<proteinExistence type="predicted"/>
<dbReference type="PANTHER" id="PTHR35352">
    <property type="entry name" value="COILED-COIL DOMAIN-CONTAINING PROTEIN 150"/>
    <property type="match status" value="1"/>
</dbReference>
<sequence length="309" mass="36367">MIIRNLHRKLIVECKEKERLHCAYESMRSALTDATNAKDEFEFVAEDLKAAKTRMCHRLQQLQELLLQQASMRRSLENSQEIIIKRLEDLESMLEDNHTDIQVLQQDGKSLRSGTQACIDRQLQEVQIIKQMEQDFNRLRAELKAKDVIIKKLQKDSKAEQEKVVEKLNKKNTLLEEELKAVKSSRDTLEQSLTSLQAEHTKCVEKQGLAERKMTMRMESTIYQHHEDLTKTAKERDDLLEMKETLVQEQIKILKELDEDRDEMKAELKQYQIDLNATRTTLEAEKEKNSHLEDQLASLKQEQVHWLAW</sequence>
<evidence type="ECO:0000313" key="3">
    <source>
        <dbReference type="Proteomes" id="UP001066276"/>
    </source>
</evidence>
<evidence type="ECO:0000256" key="1">
    <source>
        <dbReference type="SAM" id="Coils"/>
    </source>
</evidence>
<organism evidence="2 3">
    <name type="scientific">Pleurodeles waltl</name>
    <name type="common">Iberian ribbed newt</name>
    <dbReference type="NCBI Taxonomy" id="8319"/>
    <lineage>
        <taxon>Eukaryota</taxon>
        <taxon>Metazoa</taxon>
        <taxon>Chordata</taxon>
        <taxon>Craniata</taxon>
        <taxon>Vertebrata</taxon>
        <taxon>Euteleostomi</taxon>
        <taxon>Amphibia</taxon>
        <taxon>Batrachia</taxon>
        <taxon>Caudata</taxon>
        <taxon>Salamandroidea</taxon>
        <taxon>Salamandridae</taxon>
        <taxon>Pleurodelinae</taxon>
        <taxon>Pleurodeles</taxon>
    </lineage>
</organism>
<dbReference type="AlphaFoldDB" id="A0AAV7L9N0"/>
<dbReference type="PANTHER" id="PTHR35352:SF1">
    <property type="entry name" value="COILED-COIL DOMAIN-CONTAINING PROTEIN 150"/>
    <property type="match status" value="1"/>
</dbReference>
<dbReference type="InterPro" id="IPR038807">
    <property type="entry name" value="CCDC150"/>
</dbReference>
<protein>
    <submittedName>
        <fullName evidence="2">Uncharacterized protein</fullName>
    </submittedName>
</protein>
<keyword evidence="3" id="KW-1185">Reference proteome</keyword>
<evidence type="ECO:0000313" key="2">
    <source>
        <dbReference type="EMBL" id="KAJ1087788.1"/>
    </source>
</evidence>
<reference evidence="2" key="1">
    <citation type="journal article" date="2022" name="bioRxiv">
        <title>Sequencing and chromosome-scale assembly of the giantPleurodeles waltlgenome.</title>
        <authorList>
            <person name="Brown T."/>
            <person name="Elewa A."/>
            <person name="Iarovenko S."/>
            <person name="Subramanian E."/>
            <person name="Araus A.J."/>
            <person name="Petzold A."/>
            <person name="Susuki M."/>
            <person name="Suzuki K.-i.T."/>
            <person name="Hayashi T."/>
            <person name="Toyoda A."/>
            <person name="Oliveira C."/>
            <person name="Osipova E."/>
            <person name="Leigh N.D."/>
            <person name="Simon A."/>
            <person name="Yun M.H."/>
        </authorList>
    </citation>
    <scope>NUCLEOTIDE SEQUENCE</scope>
    <source>
        <strain evidence="2">20211129_DDA</strain>
        <tissue evidence="2">Liver</tissue>
    </source>
</reference>
<gene>
    <name evidence="2" type="ORF">NDU88_000951</name>
</gene>